<evidence type="ECO:0000256" key="2">
    <source>
        <dbReference type="ARBA" id="ARBA00011233"/>
    </source>
</evidence>
<feature type="domain" description="Plastocyanin-like" evidence="10">
    <location>
        <begin position="208"/>
        <end position="296"/>
    </location>
</feature>
<comment type="subunit">
    <text evidence="2">Homotrimer.</text>
</comment>
<dbReference type="NCBIfam" id="TIGR02376">
    <property type="entry name" value="Cu_nitrite_red"/>
    <property type="match status" value="1"/>
</dbReference>
<evidence type="ECO:0000256" key="9">
    <source>
        <dbReference type="ARBA" id="ARBA00049340"/>
    </source>
</evidence>
<name>A0A382E640_9ZZZZ</name>
<dbReference type="CDD" id="cd04208">
    <property type="entry name" value="CuRO_2_CuNIR"/>
    <property type="match status" value="1"/>
</dbReference>
<evidence type="ECO:0000256" key="7">
    <source>
        <dbReference type="ARBA" id="ARBA00023002"/>
    </source>
</evidence>
<dbReference type="Gene3D" id="2.60.40.420">
    <property type="entry name" value="Cupredoxins - blue copper proteins"/>
    <property type="match status" value="2"/>
</dbReference>
<evidence type="ECO:0000256" key="6">
    <source>
        <dbReference type="ARBA" id="ARBA00022737"/>
    </source>
</evidence>
<evidence type="ECO:0000313" key="12">
    <source>
        <dbReference type="EMBL" id="SVB45451.1"/>
    </source>
</evidence>
<dbReference type="GO" id="GO:0050421">
    <property type="term" value="F:nitrite reductase (NO-forming) activity"/>
    <property type="evidence" value="ECO:0007669"/>
    <property type="project" value="UniProtKB-EC"/>
</dbReference>
<dbReference type="CDD" id="cd11020">
    <property type="entry name" value="CuRO_1_CuNIR"/>
    <property type="match status" value="1"/>
</dbReference>
<dbReference type="PRINTS" id="PR00695">
    <property type="entry name" value="CUNO2RDTASE"/>
</dbReference>
<keyword evidence="7" id="KW-0560">Oxidoreductase</keyword>
<dbReference type="FunFam" id="2.60.40.420:FF:000093">
    <property type="entry name" value="Copper-containing nitrite reductase"/>
    <property type="match status" value="1"/>
</dbReference>
<organism evidence="12">
    <name type="scientific">marine metagenome</name>
    <dbReference type="NCBI Taxonomy" id="408172"/>
    <lineage>
        <taxon>unclassified sequences</taxon>
        <taxon>metagenomes</taxon>
        <taxon>ecological metagenomes</taxon>
    </lineage>
</organism>
<dbReference type="EMBL" id="UINC01042599">
    <property type="protein sequence ID" value="SVB45451.1"/>
    <property type="molecule type" value="Genomic_DNA"/>
</dbReference>
<dbReference type="PANTHER" id="PTHR11709">
    <property type="entry name" value="MULTI-COPPER OXIDASE"/>
    <property type="match status" value="1"/>
</dbReference>
<dbReference type="Pfam" id="PF07732">
    <property type="entry name" value="Cu-oxidase_3"/>
    <property type="match status" value="1"/>
</dbReference>
<dbReference type="InterPro" id="IPR008972">
    <property type="entry name" value="Cupredoxin"/>
</dbReference>
<evidence type="ECO:0000259" key="10">
    <source>
        <dbReference type="Pfam" id="PF07731"/>
    </source>
</evidence>
<dbReference type="EC" id="1.7.2.1" evidence="3"/>
<gene>
    <name evidence="12" type="ORF">METZ01_LOCUS198305</name>
</gene>
<evidence type="ECO:0000259" key="11">
    <source>
        <dbReference type="Pfam" id="PF07732"/>
    </source>
</evidence>
<evidence type="ECO:0000256" key="8">
    <source>
        <dbReference type="ARBA" id="ARBA00023008"/>
    </source>
</evidence>
<dbReference type="Pfam" id="PF07731">
    <property type="entry name" value="Cu-oxidase_2"/>
    <property type="match status" value="1"/>
</dbReference>
<keyword evidence="5" id="KW-0479">Metal-binding</keyword>
<proteinExistence type="predicted"/>
<evidence type="ECO:0000256" key="5">
    <source>
        <dbReference type="ARBA" id="ARBA00022723"/>
    </source>
</evidence>
<dbReference type="InterPro" id="IPR011706">
    <property type="entry name" value="Cu-oxidase_C"/>
</dbReference>
<evidence type="ECO:0000256" key="1">
    <source>
        <dbReference type="ARBA" id="ARBA00001960"/>
    </source>
</evidence>
<dbReference type="InterPro" id="IPR045087">
    <property type="entry name" value="Cu-oxidase_fam"/>
</dbReference>
<dbReference type="InterPro" id="IPR001287">
    <property type="entry name" value="NO2-reductase_Cu"/>
</dbReference>
<protein>
    <recommendedName>
        <fullName evidence="4">Copper-containing nitrite reductase</fullName>
        <ecNumber evidence="3">1.7.2.1</ecNumber>
    </recommendedName>
</protein>
<evidence type="ECO:0000256" key="3">
    <source>
        <dbReference type="ARBA" id="ARBA00011882"/>
    </source>
</evidence>
<dbReference type="SUPFAM" id="SSF49503">
    <property type="entry name" value="Cupredoxins"/>
    <property type="match status" value="2"/>
</dbReference>
<sequence length="326" mass="34633">MFKKKELCVIALVFFVSFTTISAFAEVTAELTKAPKVPKPLSRDGGKMVILNLEAKEFVGDIAEGKKYNFWSFGGSVPGPMARVRVGDTIQFQLSNPKSNTQPHNIDIHAVNGPGGGAAVNTVAPGESKIFTFKALNPGLYIYHCAAGAIVDHISNGMYGLFLVEPAGGLSKVDREFYVFQSEFFTDGDTGVTGFDINKGLAEHPDHVVFNGRAGALMGDNVLKAKVGENVRIYFGNIGPNGVSSFHIIGEIFDKVYSEGSLGGAVNRNVQTTLVPSAGATIVEFKLDAPGTYTLVDHSIFRVAKGAIGQLVAEGAANPAVFRVGK</sequence>
<keyword evidence="6" id="KW-0677">Repeat</keyword>
<dbReference type="PANTHER" id="PTHR11709:SF394">
    <property type="entry name" value="FI03373P-RELATED"/>
    <property type="match status" value="1"/>
</dbReference>
<feature type="domain" description="Plastocyanin-like" evidence="11">
    <location>
        <begin position="64"/>
        <end position="166"/>
    </location>
</feature>
<evidence type="ECO:0000256" key="4">
    <source>
        <dbReference type="ARBA" id="ARBA00017290"/>
    </source>
</evidence>
<dbReference type="GO" id="GO:0005507">
    <property type="term" value="F:copper ion binding"/>
    <property type="evidence" value="ECO:0007669"/>
    <property type="project" value="InterPro"/>
</dbReference>
<comment type="cofactor">
    <cofactor evidence="1">
        <name>Cu(+)</name>
        <dbReference type="ChEBI" id="CHEBI:49552"/>
    </cofactor>
</comment>
<dbReference type="InterPro" id="IPR011707">
    <property type="entry name" value="Cu-oxidase-like_N"/>
</dbReference>
<accession>A0A382E640</accession>
<keyword evidence="8" id="KW-0186">Copper</keyword>
<reference evidence="12" key="1">
    <citation type="submission" date="2018-05" db="EMBL/GenBank/DDBJ databases">
        <authorList>
            <person name="Lanie J.A."/>
            <person name="Ng W.-L."/>
            <person name="Kazmierczak K.M."/>
            <person name="Andrzejewski T.M."/>
            <person name="Davidsen T.M."/>
            <person name="Wayne K.J."/>
            <person name="Tettelin H."/>
            <person name="Glass J.I."/>
            <person name="Rusch D."/>
            <person name="Podicherti R."/>
            <person name="Tsui H.-C.T."/>
            <person name="Winkler M.E."/>
        </authorList>
    </citation>
    <scope>NUCLEOTIDE SEQUENCE</scope>
</reference>
<dbReference type="AlphaFoldDB" id="A0A382E640"/>
<comment type="catalytic activity">
    <reaction evidence="9">
        <text>nitric oxide + Fe(III)-[cytochrome c] + H2O = Fe(II)-[cytochrome c] + nitrite + 2 H(+)</text>
        <dbReference type="Rhea" id="RHEA:15233"/>
        <dbReference type="Rhea" id="RHEA-COMP:10350"/>
        <dbReference type="Rhea" id="RHEA-COMP:14399"/>
        <dbReference type="ChEBI" id="CHEBI:15377"/>
        <dbReference type="ChEBI" id="CHEBI:15378"/>
        <dbReference type="ChEBI" id="CHEBI:16301"/>
        <dbReference type="ChEBI" id="CHEBI:16480"/>
        <dbReference type="ChEBI" id="CHEBI:29033"/>
        <dbReference type="ChEBI" id="CHEBI:29034"/>
        <dbReference type="EC" id="1.7.2.1"/>
    </reaction>
</comment>